<accession>A0A916K816</accession>
<gene>
    <name evidence="7" type="ORF">PAESOLCIP111_06293</name>
</gene>
<organism evidence="7 8">
    <name type="scientific">Paenibacillus solanacearum</name>
    <dbReference type="NCBI Taxonomy" id="2048548"/>
    <lineage>
        <taxon>Bacteria</taxon>
        <taxon>Bacillati</taxon>
        <taxon>Bacillota</taxon>
        <taxon>Bacilli</taxon>
        <taxon>Bacillales</taxon>
        <taxon>Paenibacillaceae</taxon>
        <taxon>Paenibacillus</taxon>
    </lineage>
</organism>
<name>A0A916K816_9BACL</name>
<evidence type="ECO:0000256" key="1">
    <source>
        <dbReference type="ARBA" id="ARBA00004196"/>
    </source>
</evidence>
<keyword evidence="3" id="KW-0813">Transport</keyword>
<reference evidence="7" key="1">
    <citation type="submission" date="2021-06" db="EMBL/GenBank/DDBJ databases">
        <authorList>
            <person name="Criscuolo A."/>
        </authorList>
    </citation>
    <scope>NUCLEOTIDE SEQUENCE</scope>
    <source>
        <strain evidence="7">CIP111600</strain>
    </source>
</reference>
<dbReference type="RefSeq" id="WP_218095952.1">
    <property type="nucleotide sequence ID" value="NZ_CAJVAS010000059.1"/>
</dbReference>
<comment type="subcellular location">
    <subcellularLocation>
        <location evidence="1">Cell envelope</location>
    </subcellularLocation>
</comment>
<dbReference type="InterPro" id="IPR051313">
    <property type="entry name" value="Bact_iron-sidero_bind"/>
</dbReference>
<dbReference type="PANTHER" id="PTHR30532:SF26">
    <property type="entry name" value="IRON(3+)-HYDROXAMATE-BINDING PROTEIN FHUD"/>
    <property type="match status" value="1"/>
</dbReference>
<evidence type="ECO:0000256" key="3">
    <source>
        <dbReference type="ARBA" id="ARBA00022448"/>
    </source>
</evidence>
<feature type="domain" description="Fe/B12 periplasmic-binding" evidence="6">
    <location>
        <begin position="66"/>
        <end position="331"/>
    </location>
</feature>
<keyword evidence="8" id="KW-1185">Reference proteome</keyword>
<dbReference type="GO" id="GO:1901678">
    <property type="term" value="P:iron coordination entity transport"/>
    <property type="evidence" value="ECO:0007669"/>
    <property type="project" value="UniProtKB-ARBA"/>
</dbReference>
<keyword evidence="4 5" id="KW-0732">Signal</keyword>
<dbReference type="EMBL" id="CAJVAS010000059">
    <property type="protein sequence ID" value="CAG7651323.1"/>
    <property type="molecule type" value="Genomic_DNA"/>
</dbReference>
<evidence type="ECO:0000259" key="6">
    <source>
        <dbReference type="PROSITE" id="PS50983"/>
    </source>
</evidence>
<dbReference type="PANTHER" id="PTHR30532">
    <property type="entry name" value="IRON III DICITRATE-BINDING PERIPLASMIC PROTEIN"/>
    <property type="match status" value="1"/>
</dbReference>
<evidence type="ECO:0000256" key="4">
    <source>
        <dbReference type="ARBA" id="ARBA00022729"/>
    </source>
</evidence>
<feature type="signal peptide" evidence="5">
    <location>
        <begin position="1"/>
        <end position="22"/>
    </location>
</feature>
<dbReference type="PROSITE" id="PS51257">
    <property type="entry name" value="PROKAR_LIPOPROTEIN"/>
    <property type="match status" value="1"/>
</dbReference>
<proteinExistence type="inferred from homology"/>
<dbReference type="AlphaFoldDB" id="A0A916K816"/>
<feature type="chain" id="PRO_5038403303" description="Fe/B12 periplasmic-binding domain-containing protein" evidence="5">
    <location>
        <begin position="23"/>
        <end position="331"/>
    </location>
</feature>
<evidence type="ECO:0000313" key="7">
    <source>
        <dbReference type="EMBL" id="CAG7651323.1"/>
    </source>
</evidence>
<evidence type="ECO:0000256" key="2">
    <source>
        <dbReference type="ARBA" id="ARBA00008814"/>
    </source>
</evidence>
<evidence type="ECO:0000313" key="8">
    <source>
        <dbReference type="Proteomes" id="UP000693672"/>
    </source>
</evidence>
<dbReference type="Pfam" id="PF01497">
    <property type="entry name" value="Peripla_BP_2"/>
    <property type="match status" value="1"/>
</dbReference>
<dbReference type="Proteomes" id="UP000693672">
    <property type="component" value="Unassembled WGS sequence"/>
</dbReference>
<dbReference type="InterPro" id="IPR002491">
    <property type="entry name" value="ABC_transptr_periplasmic_BD"/>
</dbReference>
<comment type="caution">
    <text evidence="7">The sequence shown here is derived from an EMBL/GenBank/DDBJ whole genome shotgun (WGS) entry which is preliminary data.</text>
</comment>
<dbReference type="GO" id="GO:0030288">
    <property type="term" value="C:outer membrane-bounded periplasmic space"/>
    <property type="evidence" value="ECO:0007669"/>
    <property type="project" value="TreeGrafter"/>
</dbReference>
<protein>
    <recommendedName>
        <fullName evidence="6">Fe/B12 periplasmic-binding domain-containing protein</fullName>
    </recommendedName>
</protein>
<sequence>MDVLRRRLCTVVLTVLLLSVLAACVPNKQEAAPSAADREAEKGMTPASRIYTDTVGRKVEIPSKPKRVVAHFYAPEMVSLNGTMVGTNFANARQVLKAEQLKGVEDVGGQGSSPSLEKVLSLGPDLIIVPDFLDTATLEGLSKVAPTVTMPYSSDVFSRITALGDIIGKPDEAAAWIKRYKDKSEQKKKELAPLVAKGQTASAFVVFQDKLLYLYGPQRLGPTMYDALGFKPPEAVKRLFAAKENENKLWLTISRETLPEMAGDHIFLVTQDANEASRQGVEELMQSSIWKSLPAAKNGQAYVVSNRWAFNDSVTLEWLLDEMSKVLKTKP</sequence>
<dbReference type="PROSITE" id="PS50983">
    <property type="entry name" value="FE_B12_PBP"/>
    <property type="match status" value="1"/>
</dbReference>
<comment type="similarity">
    <text evidence="2">Belongs to the bacterial solute-binding protein 8 family.</text>
</comment>
<evidence type="ECO:0000256" key="5">
    <source>
        <dbReference type="SAM" id="SignalP"/>
    </source>
</evidence>